<evidence type="ECO:0000313" key="1">
    <source>
        <dbReference type="EMBL" id="KAK5637300.1"/>
    </source>
</evidence>
<dbReference type="EMBL" id="JAWHQM010000106">
    <property type="protein sequence ID" value="KAK5637300.1"/>
    <property type="molecule type" value="Genomic_DNA"/>
</dbReference>
<comment type="caution">
    <text evidence="1">The sequence shown here is derived from an EMBL/GenBank/DDBJ whole genome shotgun (WGS) entry which is preliminary data.</text>
</comment>
<accession>A0AAN7UR13</accession>
<dbReference type="Proteomes" id="UP001305414">
    <property type="component" value="Unassembled WGS sequence"/>
</dbReference>
<dbReference type="AlphaFoldDB" id="A0AAN7UR13"/>
<sequence>MKSWRGVVGVGRLFPEYAPEHAPGHDKMFGGLAAGKAAIPSGMMTKRSAARIIRWLAPDGLGKTTWAGREKTLHHTSRRYLS</sequence>
<protein>
    <submittedName>
        <fullName evidence="1">Uncharacterized protein</fullName>
    </submittedName>
</protein>
<name>A0AAN7UR13_9PEZI</name>
<reference evidence="1 2" key="1">
    <citation type="submission" date="2023-10" db="EMBL/GenBank/DDBJ databases">
        <title>Draft genome sequence of Xylaria bambusicola isolate GMP-LS, the root and basal stem rot pathogen of sugarcane in Indonesia.</title>
        <authorList>
            <person name="Selvaraj P."/>
            <person name="Muralishankar V."/>
            <person name="Muruganantham S."/>
            <person name="Sp S."/>
            <person name="Haryani S."/>
            <person name="Lau K.J.X."/>
            <person name="Naqvi N.I."/>
        </authorList>
    </citation>
    <scope>NUCLEOTIDE SEQUENCE [LARGE SCALE GENOMIC DNA]</scope>
    <source>
        <strain evidence="1">GMP-LS</strain>
    </source>
</reference>
<proteinExistence type="predicted"/>
<gene>
    <name evidence="1" type="ORF">RRF57_013012</name>
</gene>
<keyword evidence="2" id="KW-1185">Reference proteome</keyword>
<organism evidence="1 2">
    <name type="scientific">Xylaria bambusicola</name>
    <dbReference type="NCBI Taxonomy" id="326684"/>
    <lineage>
        <taxon>Eukaryota</taxon>
        <taxon>Fungi</taxon>
        <taxon>Dikarya</taxon>
        <taxon>Ascomycota</taxon>
        <taxon>Pezizomycotina</taxon>
        <taxon>Sordariomycetes</taxon>
        <taxon>Xylariomycetidae</taxon>
        <taxon>Xylariales</taxon>
        <taxon>Xylariaceae</taxon>
        <taxon>Xylaria</taxon>
    </lineage>
</organism>
<evidence type="ECO:0000313" key="2">
    <source>
        <dbReference type="Proteomes" id="UP001305414"/>
    </source>
</evidence>